<keyword evidence="2" id="KW-1185">Reference proteome</keyword>
<gene>
    <name evidence="1" type="ORF">L1I42_11555</name>
</gene>
<dbReference type="GO" id="GO:0016301">
    <property type="term" value="F:kinase activity"/>
    <property type="evidence" value="ECO:0007669"/>
    <property type="project" value="UniProtKB-KW"/>
</dbReference>
<reference evidence="1 2" key="1">
    <citation type="submission" date="2022-01" db="EMBL/GenBank/DDBJ databases">
        <title>Maritalea mediterranea sp. nov., isolated from marine plastic residues from the Malva-rosa beach (Valencia, Spain).</title>
        <authorList>
            <person name="Vidal-Verdu A."/>
            <person name="Molina-Menor E."/>
            <person name="Pascual J."/>
            <person name="Pereto J."/>
            <person name="Porcar M."/>
        </authorList>
    </citation>
    <scope>NUCLEOTIDE SEQUENCE [LARGE SCALE GENOMIC DNA]</scope>
    <source>
        <strain evidence="1 2">P4.10X</strain>
    </source>
</reference>
<proteinExistence type="predicted"/>
<keyword evidence="1" id="KW-0418">Kinase</keyword>
<comment type="caution">
    <text evidence="1">The sequence shown here is derived from an EMBL/GenBank/DDBJ whole genome shotgun (WGS) entry which is preliminary data.</text>
</comment>
<dbReference type="RefSeq" id="WP_236114682.1">
    <property type="nucleotide sequence ID" value="NZ_JAKGTI010000002.1"/>
</dbReference>
<evidence type="ECO:0000313" key="1">
    <source>
        <dbReference type="EMBL" id="MCF4099125.1"/>
    </source>
</evidence>
<dbReference type="EMBL" id="JAKGTI010000002">
    <property type="protein sequence ID" value="MCF4099125.1"/>
    <property type="molecule type" value="Genomic_DNA"/>
</dbReference>
<protein>
    <submittedName>
        <fullName evidence="1">Adenylate kinase</fullName>
    </submittedName>
</protein>
<dbReference type="PANTHER" id="PTHR37816">
    <property type="entry name" value="YALI0E33011P"/>
    <property type="match status" value="1"/>
</dbReference>
<organism evidence="1 2">
    <name type="scientific">Maritalea mediterranea</name>
    <dbReference type="NCBI Taxonomy" id="2909667"/>
    <lineage>
        <taxon>Bacteria</taxon>
        <taxon>Pseudomonadati</taxon>
        <taxon>Pseudomonadota</taxon>
        <taxon>Alphaproteobacteria</taxon>
        <taxon>Hyphomicrobiales</taxon>
        <taxon>Devosiaceae</taxon>
        <taxon>Maritalea</taxon>
    </lineage>
</organism>
<dbReference type="Proteomes" id="UP001201217">
    <property type="component" value="Unassembled WGS sequence"/>
</dbReference>
<keyword evidence="1" id="KW-0808">Transferase</keyword>
<sequence>MPRILVLGAYGAGKSTFAKRLAGQLSIPPVYLDEEYYLPNWTKPPLSAWRRRTVQLCSQPNWVMDGNFIATLDQRLARATHVVYLRPSKWLCLFRVLCRLARYYNRVRPTVAPDCPEGFYLPFFASIINFDRDMHPILEAKLAEAGVPVTYCSSAREIEAYLAQGAIKSSPLRTALHLQS</sequence>
<accession>A0ABS9E8B3</accession>
<dbReference type="PANTHER" id="PTHR37816:SF3">
    <property type="entry name" value="MODULATES DNA TOPOLOGY"/>
    <property type="match status" value="1"/>
</dbReference>
<dbReference type="SUPFAM" id="SSF52540">
    <property type="entry name" value="P-loop containing nucleoside triphosphate hydrolases"/>
    <property type="match status" value="1"/>
</dbReference>
<evidence type="ECO:0000313" key="2">
    <source>
        <dbReference type="Proteomes" id="UP001201217"/>
    </source>
</evidence>
<name>A0ABS9E8B3_9HYPH</name>
<dbReference type="Gene3D" id="3.40.50.300">
    <property type="entry name" value="P-loop containing nucleotide triphosphate hydrolases"/>
    <property type="match status" value="1"/>
</dbReference>
<dbReference type="InterPro" id="IPR052922">
    <property type="entry name" value="Cytidylate_Kinase-2"/>
</dbReference>
<dbReference type="InterPro" id="IPR027417">
    <property type="entry name" value="P-loop_NTPase"/>
</dbReference>